<accession>A0ABW9T4Q3</accession>
<gene>
    <name evidence="1" type="ORF">GNP94_14185</name>
</gene>
<dbReference type="Proteomes" id="UP000435177">
    <property type="component" value="Unassembled WGS sequence"/>
</dbReference>
<evidence type="ECO:0000313" key="1">
    <source>
        <dbReference type="EMBL" id="MUG67144.1"/>
    </source>
</evidence>
<name>A0ABW9T4Q3_9BACL</name>
<reference evidence="1 2" key="1">
    <citation type="submission" date="2019-11" db="EMBL/GenBank/DDBJ databases">
        <title>Draft genome sequences of five Paenibacillus species of dairy origin.</title>
        <authorList>
            <person name="Olajide A.M."/>
            <person name="Chen S."/>
            <person name="Lapointe G."/>
        </authorList>
    </citation>
    <scope>NUCLEOTIDE SEQUENCE [LARGE SCALE GENOMIC DNA]</scope>
    <source>
        <strain evidence="1 2">3CS1</strain>
    </source>
</reference>
<dbReference type="RefSeq" id="WP_155618295.1">
    <property type="nucleotide sequence ID" value="NZ_WOAA01000011.1"/>
</dbReference>
<evidence type="ECO:0000313" key="2">
    <source>
        <dbReference type="Proteomes" id="UP000435177"/>
    </source>
</evidence>
<keyword evidence="2" id="KW-1185">Reference proteome</keyword>
<sequence length="101" mass="10894">MKIYVPPGYQSIRFGSELPLSCWYCSPSGISEYEYLRAGQRAGVFLLVSDCERNTALDDDVSGGGDPENCAAFDLFGEVTAAEKRIKGVLSLTIVLPAALL</sequence>
<proteinExistence type="predicted"/>
<dbReference type="EMBL" id="WOAA01000011">
    <property type="protein sequence ID" value="MUG67144.1"/>
    <property type="molecule type" value="Genomic_DNA"/>
</dbReference>
<organism evidence="1 2">
    <name type="scientific">Paenibacillus campinasensis</name>
    <dbReference type="NCBI Taxonomy" id="66347"/>
    <lineage>
        <taxon>Bacteria</taxon>
        <taxon>Bacillati</taxon>
        <taxon>Bacillota</taxon>
        <taxon>Bacilli</taxon>
        <taxon>Bacillales</taxon>
        <taxon>Paenibacillaceae</taxon>
        <taxon>Paenibacillus</taxon>
    </lineage>
</organism>
<protein>
    <submittedName>
        <fullName evidence="1">Uncharacterized protein</fullName>
    </submittedName>
</protein>
<comment type="caution">
    <text evidence="1">The sequence shown here is derived from an EMBL/GenBank/DDBJ whole genome shotgun (WGS) entry which is preliminary data.</text>
</comment>